<evidence type="ECO:0000256" key="13">
    <source>
        <dbReference type="ARBA" id="ARBA00038057"/>
    </source>
</evidence>
<feature type="compositionally biased region" description="Polar residues" evidence="15">
    <location>
        <begin position="63"/>
        <end position="73"/>
    </location>
</feature>
<dbReference type="GO" id="GO:0005737">
    <property type="term" value="C:cytoplasm"/>
    <property type="evidence" value="ECO:0007669"/>
    <property type="project" value="UniProtKB-SubCell"/>
</dbReference>
<dbReference type="PROSITE" id="PS50020">
    <property type="entry name" value="WW_DOMAIN_2"/>
    <property type="match status" value="2"/>
</dbReference>
<keyword evidence="14" id="KW-0175">Coiled coil</keyword>
<dbReference type="GO" id="GO:0070161">
    <property type="term" value="C:anchoring junction"/>
    <property type="evidence" value="ECO:0007669"/>
    <property type="project" value="UniProtKB-SubCell"/>
</dbReference>
<dbReference type="CDD" id="cd00201">
    <property type="entry name" value="WW"/>
    <property type="match status" value="2"/>
</dbReference>
<feature type="compositionally biased region" description="Polar residues" evidence="15">
    <location>
        <begin position="89"/>
        <end position="113"/>
    </location>
</feature>
<dbReference type="Pfam" id="PF00397">
    <property type="entry name" value="WW"/>
    <property type="match status" value="2"/>
</dbReference>
<evidence type="ECO:0000256" key="8">
    <source>
        <dbReference type="ARBA" id="ARBA00022949"/>
    </source>
</evidence>
<feature type="region of interest" description="Disordered" evidence="15">
    <location>
        <begin position="1"/>
        <end position="22"/>
    </location>
</feature>
<evidence type="ECO:0000256" key="5">
    <source>
        <dbReference type="ARBA" id="ARBA00022491"/>
    </source>
</evidence>
<evidence type="ECO:0000256" key="14">
    <source>
        <dbReference type="SAM" id="Coils"/>
    </source>
</evidence>
<feature type="compositionally biased region" description="Low complexity" evidence="15">
    <location>
        <begin position="276"/>
        <end position="286"/>
    </location>
</feature>
<comment type="similarity">
    <text evidence="13">Belongs to the YAP1 family.</text>
</comment>
<feature type="region of interest" description="Disordered" evidence="15">
    <location>
        <begin position="359"/>
        <end position="400"/>
    </location>
</feature>
<keyword evidence="10" id="KW-0010">Activator</keyword>
<organism evidence="16">
    <name type="scientific">Daphnia magna</name>
    <dbReference type="NCBI Taxonomy" id="35525"/>
    <lineage>
        <taxon>Eukaryota</taxon>
        <taxon>Metazoa</taxon>
        <taxon>Ecdysozoa</taxon>
        <taxon>Arthropoda</taxon>
        <taxon>Crustacea</taxon>
        <taxon>Branchiopoda</taxon>
        <taxon>Diplostraca</taxon>
        <taxon>Cladocera</taxon>
        <taxon>Anomopoda</taxon>
        <taxon>Daphniidae</taxon>
        <taxon>Daphnia</taxon>
    </lineage>
</organism>
<dbReference type="SMART" id="SM00456">
    <property type="entry name" value="WW"/>
    <property type="match status" value="2"/>
</dbReference>
<feature type="region of interest" description="Disordered" evidence="15">
    <location>
        <begin position="54"/>
        <end position="121"/>
    </location>
</feature>
<dbReference type="FunFam" id="2.20.70.10:FF:000012">
    <property type="entry name" value="transcriptional coactivator YAP1 isoform X2"/>
    <property type="match status" value="1"/>
</dbReference>
<keyword evidence="12" id="KW-0539">Nucleus</keyword>
<evidence type="ECO:0000256" key="15">
    <source>
        <dbReference type="SAM" id="MobiDB-lite"/>
    </source>
</evidence>
<evidence type="ECO:0000256" key="12">
    <source>
        <dbReference type="ARBA" id="ARBA00023242"/>
    </source>
</evidence>
<evidence type="ECO:0000256" key="2">
    <source>
        <dbReference type="ARBA" id="ARBA00004282"/>
    </source>
</evidence>
<feature type="compositionally biased region" description="Polar residues" evidence="15">
    <location>
        <begin position="366"/>
        <end position="377"/>
    </location>
</feature>
<dbReference type="GO" id="GO:0035329">
    <property type="term" value="P:hippo signaling"/>
    <property type="evidence" value="ECO:0007669"/>
    <property type="project" value="TreeGrafter"/>
</dbReference>
<dbReference type="FunFam" id="2.20.70.10:FF:000019">
    <property type="entry name" value="Putative transcriptional coactivator YAP1"/>
    <property type="match status" value="1"/>
</dbReference>
<feature type="region of interest" description="Disordered" evidence="15">
    <location>
        <begin position="276"/>
        <end position="295"/>
    </location>
</feature>
<dbReference type="PROSITE" id="PS01159">
    <property type="entry name" value="WW_DOMAIN_1"/>
    <property type="match status" value="2"/>
</dbReference>
<keyword evidence="7" id="KW-0677">Repeat</keyword>
<evidence type="ECO:0000313" key="16">
    <source>
        <dbReference type="EMBL" id="JAN09187.1"/>
    </source>
</evidence>
<dbReference type="InterPro" id="IPR001202">
    <property type="entry name" value="WW_dom"/>
</dbReference>
<dbReference type="PANTHER" id="PTHR17616">
    <property type="entry name" value="YES-ASSOCIATED PROTEIN YAP1 FAMILY MEMBER"/>
    <property type="match status" value="1"/>
</dbReference>
<keyword evidence="8" id="KW-0965">Cell junction</keyword>
<feature type="compositionally biased region" description="Low complexity" evidence="15">
    <location>
        <begin position="387"/>
        <end position="400"/>
    </location>
</feature>
<reference evidence="16" key="1">
    <citation type="submission" date="2015-10" db="EMBL/GenBank/DDBJ databases">
        <title>EvidentialGene: Evidence-directed Construction of Complete mRNA Transcriptomes without Genomes.</title>
        <authorList>
            <person name="Gilbert D.G."/>
        </authorList>
    </citation>
    <scope>NUCLEOTIDE SEQUENCE</scope>
</reference>
<dbReference type="Gene3D" id="6.20.430.10">
    <property type="match status" value="1"/>
</dbReference>
<keyword evidence="4" id="KW-0963">Cytoplasm</keyword>
<keyword evidence="11" id="KW-0804">Transcription</keyword>
<dbReference type="SUPFAM" id="SSF51045">
    <property type="entry name" value="WW domain"/>
    <property type="match status" value="2"/>
</dbReference>
<dbReference type="InterPro" id="IPR051583">
    <property type="entry name" value="YAP1"/>
</dbReference>
<feature type="coiled-coil region" evidence="14">
    <location>
        <begin position="329"/>
        <end position="359"/>
    </location>
</feature>
<keyword evidence="9" id="KW-0805">Transcription regulation</keyword>
<evidence type="ECO:0000256" key="11">
    <source>
        <dbReference type="ARBA" id="ARBA00023163"/>
    </source>
</evidence>
<dbReference type="Gene3D" id="2.20.70.10">
    <property type="match status" value="2"/>
</dbReference>
<dbReference type="GO" id="GO:0003713">
    <property type="term" value="F:transcription coactivator activity"/>
    <property type="evidence" value="ECO:0007669"/>
    <property type="project" value="TreeGrafter"/>
</dbReference>
<evidence type="ECO:0000256" key="3">
    <source>
        <dbReference type="ARBA" id="ARBA00004496"/>
    </source>
</evidence>
<name>A0A0P5Z9I2_9CRUS</name>
<comment type="subcellular location">
    <subcellularLocation>
        <location evidence="2">Cell junction</location>
    </subcellularLocation>
    <subcellularLocation>
        <location evidence="3">Cytoplasm</location>
    </subcellularLocation>
    <subcellularLocation>
        <location evidence="1">Nucleus</location>
    </subcellularLocation>
</comment>
<evidence type="ECO:0000256" key="7">
    <source>
        <dbReference type="ARBA" id="ARBA00022737"/>
    </source>
</evidence>
<dbReference type="PANTHER" id="PTHR17616:SF8">
    <property type="entry name" value="TRANSCRIPTIONAL COACTIVATOR YORKIE"/>
    <property type="match status" value="1"/>
</dbReference>
<evidence type="ECO:0000256" key="10">
    <source>
        <dbReference type="ARBA" id="ARBA00023159"/>
    </source>
</evidence>
<evidence type="ECO:0000256" key="1">
    <source>
        <dbReference type="ARBA" id="ARBA00004123"/>
    </source>
</evidence>
<evidence type="ECO:0000256" key="9">
    <source>
        <dbReference type="ARBA" id="ARBA00023015"/>
    </source>
</evidence>
<dbReference type="EMBL" id="GDIQ01085550">
    <property type="protein sequence ID" value="JAN09187.1"/>
    <property type="molecule type" value="Transcribed_RNA"/>
</dbReference>
<dbReference type="GO" id="GO:0045944">
    <property type="term" value="P:positive regulation of transcription by RNA polymerase II"/>
    <property type="evidence" value="ECO:0007669"/>
    <property type="project" value="TreeGrafter"/>
</dbReference>
<protein>
    <submittedName>
        <fullName evidence="16">65 kDa yes-associated protein</fullName>
    </submittedName>
</protein>
<sequence length="556" mass="60312">MSKNPEVVEHKERNQIVHIRGDSDSELQALFDSVLKPDAHRPLQLPFRLRNLPDSFFKPPPTGSKSPSVASNSHSRENSTDSGHFALNPSPSANIHHSRAHSSPASLQQTLAAGQQRPVHQHLKQQSCDLSLDHFPLPEGWEQAKTPQGQVYFLNHLTQTTTWEDPRKKLLQQQIQPLSPAPPPNMVAPPLLSAVTTPVAGSNAAAVLAASQQALTQALGPLPEGWEQAVTPEGELYFIDHHTRKTSWFDPRLPIHMQKPPMVHAAGAQSVAALQQQQQITQQPAASGEDSSSLNSNASMHPCLYKDLVSIHKMVCVGTSQPTLTPAQAAQQQLRLQKLQQEQDRLRQRQQEIIAMMERETRVRQQENNSGSQQQTEFAMRRNPLHSQSNSNSSAANELSSNTADPFLSAASATTTAVVSHPCANGAGNGAATSIAQNSTVPPSSLATDFHARQESADSGLGMGGSYSLPHTPEDFLASMDDTMDTTLDCPASVGTVDMNDMNDMNGGLETGDLPAHMDTTDDLVPTLDLGEELSTDILNDVLLNSNKVDNVLTWL</sequence>
<dbReference type="GO" id="GO:0005634">
    <property type="term" value="C:nucleus"/>
    <property type="evidence" value="ECO:0007669"/>
    <property type="project" value="UniProtKB-SubCell"/>
</dbReference>
<dbReference type="OrthoDB" id="2020426at2759"/>
<evidence type="ECO:0000256" key="4">
    <source>
        <dbReference type="ARBA" id="ARBA00022490"/>
    </source>
</evidence>
<proteinExistence type="inferred from homology"/>
<dbReference type="AlphaFoldDB" id="A0A0P5Z9I2"/>
<accession>A0A0P5Z9I2</accession>
<keyword evidence="6" id="KW-0597">Phosphoprotein</keyword>
<dbReference type="InterPro" id="IPR036020">
    <property type="entry name" value="WW_dom_sf"/>
</dbReference>
<keyword evidence="5" id="KW-0678">Repressor</keyword>
<evidence type="ECO:0000256" key="6">
    <source>
        <dbReference type="ARBA" id="ARBA00022553"/>
    </source>
</evidence>